<gene>
    <name evidence="1" type="ORF">A4R26_14295</name>
</gene>
<dbReference type="AlphaFoldDB" id="A0A1V9G4N0"/>
<evidence type="ECO:0008006" key="3">
    <source>
        <dbReference type="Google" id="ProtNLM"/>
    </source>
</evidence>
<reference evidence="2" key="1">
    <citation type="submission" date="2016-04" db="EMBL/GenBank/DDBJ databases">
        <authorList>
            <person name="Chen L."/>
            <person name="Zhuang W."/>
            <person name="Wang G."/>
        </authorList>
    </citation>
    <scope>NUCLEOTIDE SEQUENCE [LARGE SCALE GENOMIC DNA]</scope>
    <source>
        <strain evidence="2">208</strain>
    </source>
</reference>
<dbReference type="OrthoDB" id="978691at2"/>
<dbReference type="Proteomes" id="UP000192276">
    <property type="component" value="Unassembled WGS sequence"/>
</dbReference>
<evidence type="ECO:0000313" key="2">
    <source>
        <dbReference type="Proteomes" id="UP000192276"/>
    </source>
</evidence>
<keyword evidence="2" id="KW-1185">Reference proteome</keyword>
<evidence type="ECO:0000313" key="1">
    <source>
        <dbReference type="EMBL" id="OQP65599.1"/>
    </source>
</evidence>
<name>A0A1V9G4N0_9BACT</name>
<comment type="caution">
    <text evidence="1">The sequence shown here is derived from an EMBL/GenBank/DDBJ whole genome shotgun (WGS) entry which is preliminary data.</text>
</comment>
<accession>A0A1V9G4N0</accession>
<dbReference type="RefSeq" id="WP_081163133.1">
    <property type="nucleotide sequence ID" value="NZ_LWBP01000067.1"/>
</dbReference>
<sequence length="169" mass="19323">MTENYKELIPAGFAADSRVWVYQSSRLFMLSEALHIEDLLNNFVANWNSHGAPVKGYGNLFFGQFIVLMADERATGVSGCSTDSSVRLIKQIEELFKVNMFDRTTLAFLLKDKVQMLPLAQLQYAIDNSFITPDTIYFNNLVQTKDELENKWLVPVKESWLAKRVTLSM</sequence>
<organism evidence="1 2">
    <name type="scientific">Niastella populi</name>
    <dbReference type="NCBI Taxonomy" id="550983"/>
    <lineage>
        <taxon>Bacteria</taxon>
        <taxon>Pseudomonadati</taxon>
        <taxon>Bacteroidota</taxon>
        <taxon>Chitinophagia</taxon>
        <taxon>Chitinophagales</taxon>
        <taxon>Chitinophagaceae</taxon>
        <taxon>Niastella</taxon>
    </lineage>
</organism>
<dbReference type="STRING" id="550983.A4R26_14295"/>
<dbReference type="EMBL" id="LWBP01000067">
    <property type="protein sequence ID" value="OQP65599.1"/>
    <property type="molecule type" value="Genomic_DNA"/>
</dbReference>
<proteinExistence type="predicted"/>
<protein>
    <recommendedName>
        <fullName evidence="3">ABC transporter ATPase</fullName>
    </recommendedName>
</protein>